<protein>
    <submittedName>
        <fullName evidence="2">Uncharacterized protein</fullName>
    </submittedName>
</protein>
<comment type="caution">
    <text evidence="2">The sequence shown here is derived from an EMBL/GenBank/DDBJ whole genome shotgun (WGS) entry which is preliminary data.</text>
</comment>
<sequence>MLFAVNRHNEASSPSATNIEHEELDVVSRPGAAVAQLLSAFQTGKIGALTGLVCRDRLSPDAALTPLPSCMLFTFRCWHLLKGKEKNTAMSASTFPRQKSEIDNARVQNTSTRHYGPCAAAKN</sequence>
<dbReference type="Proteomes" id="UP001311232">
    <property type="component" value="Unassembled WGS sequence"/>
</dbReference>
<reference evidence="2 3" key="1">
    <citation type="submission" date="2021-06" db="EMBL/GenBank/DDBJ databases">
        <authorList>
            <person name="Palmer J.M."/>
        </authorList>
    </citation>
    <scope>NUCLEOTIDE SEQUENCE [LARGE SCALE GENOMIC DNA]</scope>
    <source>
        <strain evidence="2 3">MEX-2019</strain>
        <tissue evidence="2">Muscle</tissue>
    </source>
</reference>
<gene>
    <name evidence="2" type="ORF">CRENBAI_008217</name>
</gene>
<evidence type="ECO:0000313" key="2">
    <source>
        <dbReference type="EMBL" id="KAK5614966.1"/>
    </source>
</evidence>
<evidence type="ECO:0000313" key="3">
    <source>
        <dbReference type="Proteomes" id="UP001311232"/>
    </source>
</evidence>
<proteinExistence type="predicted"/>
<name>A0AAV9S114_9TELE</name>
<evidence type="ECO:0000256" key="1">
    <source>
        <dbReference type="SAM" id="MobiDB-lite"/>
    </source>
</evidence>
<keyword evidence="3" id="KW-1185">Reference proteome</keyword>
<organism evidence="2 3">
    <name type="scientific">Crenichthys baileyi</name>
    <name type="common">White River springfish</name>
    <dbReference type="NCBI Taxonomy" id="28760"/>
    <lineage>
        <taxon>Eukaryota</taxon>
        <taxon>Metazoa</taxon>
        <taxon>Chordata</taxon>
        <taxon>Craniata</taxon>
        <taxon>Vertebrata</taxon>
        <taxon>Euteleostomi</taxon>
        <taxon>Actinopterygii</taxon>
        <taxon>Neopterygii</taxon>
        <taxon>Teleostei</taxon>
        <taxon>Neoteleostei</taxon>
        <taxon>Acanthomorphata</taxon>
        <taxon>Ovalentaria</taxon>
        <taxon>Atherinomorphae</taxon>
        <taxon>Cyprinodontiformes</taxon>
        <taxon>Goodeidae</taxon>
        <taxon>Crenichthys</taxon>
    </lineage>
</organism>
<feature type="region of interest" description="Disordered" evidence="1">
    <location>
        <begin position="89"/>
        <end position="108"/>
    </location>
</feature>
<dbReference type="EMBL" id="JAHHUM010001035">
    <property type="protein sequence ID" value="KAK5614966.1"/>
    <property type="molecule type" value="Genomic_DNA"/>
</dbReference>
<accession>A0AAV9S114</accession>
<dbReference type="AlphaFoldDB" id="A0AAV9S114"/>